<keyword evidence="2" id="KW-1185">Reference proteome</keyword>
<dbReference type="Proteomes" id="UP001164250">
    <property type="component" value="Chromosome 3"/>
</dbReference>
<proteinExistence type="predicted"/>
<protein>
    <submittedName>
        <fullName evidence="1">Uncharacterized protein</fullName>
    </submittedName>
</protein>
<name>A0ACC1BR75_9ROSI</name>
<accession>A0ACC1BR75</accession>
<evidence type="ECO:0000313" key="2">
    <source>
        <dbReference type="Proteomes" id="UP001164250"/>
    </source>
</evidence>
<comment type="caution">
    <text evidence="1">The sequence shown here is derived from an EMBL/GenBank/DDBJ whole genome shotgun (WGS) entry which is preliminary data.</text>
</comment>
<sequence length="127" mass="14430">MASVLPSFSNISQPKGSSFTSRVDSDSSIRAAMIRNRFAETILRAQDKMIPSNLAKEIRERKKAEGEAGIRGAQMKLKEQRQKERELARQAIEKIVQTVEWNHALELAREFDKLIGGTKVQTMPRNF</sequence>
<evidence type="ECO:0000313" key="1">
    <source>
        <dbReference type="EMBL" id="KAJ0101546.1"/>
    </source>
</evidence>
<dbReference type="EMBL" id="CM047899">
    <property type="protein sequence ID" value="KAJ0101546.1"/>
    <property type="molecule type" value="Genomic_DNA"/>
</dbReference>
<reference evidence="2" key="1">
    <citation type="journal article" date="2023" name="G3 (Bethesda)">
        <title>Genome assembly and association tests identify interacting loci associated with vigor, precocity, and sex in interspecific pistachio rootstocks.</title>
        <authorList>
            <person name="Palmer W."/>
            <person name="Jacygrad E."/>
            <person name="Sagayaradj S."/>
            <person name="Cavanaugh K."/>
            <person name="Han R."/>
            <person name="Bertier L."/>
            <person name="Beede B."/>
            <person name="Kafkas S."/>
            <person name="Golino D."/>
            <person name="Preece J."/>
            <person name="Michelmore R."/>
        </authorList>
    </citation>
    <scope>NUCLEOTIDE SEQUENCE [LARGE SCALE GENOMIC DNA]</scope>
</reference>
<gene>
    <name evidence="1" type="ORF">Patl1_05897</name>
</gene>
<organism evidence="1 2">
    <name type="scientific">Pistacia atlantica</name>
    <dbReference type="NCBI Taxonomy" id="434234"/>
    <lineage>
        <taxon>Eukaryota</taxon>
        <taxon>Viridiplantae</taxon>
        <taxon>Streptophyta</taxon>
        <taxon>Embryophyta</taxon>
        <taxon>Tracheophyta</taxon>
        <taxon>Spermatophyta</taxon>
        <taxon>Magnoliopsida</taxon>
        <taxon>eudicotyledons</taxon>
        <taxon>Gunneridae</taxon>
        <taxon>Pentapetalae</taxon>
        <taxon>rosids</taxon>
        <taxon>malvids</taxon>
        <taxon>Sapindales</taxon>
        <taxon>Anacardiaceae</taxon>
        <taxon>Pistacia</taxon>
    </lineage>
</organism>